<dbReference type="SUPFAM" id="SSF55120">
    <property type="entry name" value="Pseudouridine synthase"/>
    <property type="match status" value="1"/>
</dbReference>
<dbReference type="Pfam" id="PF16198">
    <property type="entry name" value="TruB_C_2"/>
    <property type="match status" value="1"/>
</dbReference>
<evidence type="ECO:0000256" key="2">
    <source>
        <dbReference type="ARBA" id="ARBA00005642"/>
    </source>
</evidence>
<dbReference type="PANTHER" id="PTHR13767:SF2">
    <property type="entry name" value="PSEUDOURIDYLATE SYNTHASE TRUB1"/>
    <property type="match status" value="1"/>
</dbReference>
<dbReference type="EMBL" id="CP040098">
    <property type="protein sequence ID" value="QCQ20939.1"/>
    <property type="molecule type" value="Genomic_DNA"/>
</dbReference>
<feature type="active site" description="Nucleophile" evidence="5">
    <location>
        <position position="61"/>
    </location>
</feature>
<gene>
    <name evidence="5 8" type="primary">truB</name>
    <name evidence="8" type="ORF">FDQ92_01225</name>
</gene>
<dbReference type="Gene3D" id="3.30.2350.10">
    <property type="entry name" value="Pseudouridine synthase"/>
    <property type="match status" value="1"/>
</dbReference>
<dbReference type="KEGG" id="dax:FDQ92_01225"/>
<dbReference type="InterPro" id="IPR032819">
    <property type="entry name" value="TruB_C"/>
</dbReference>
<dbReference type="GO" id="GO:0003723">
    <property type="term" value="F:RNA binding"/>
    <property type="evidence" value="ECO:0007669"/>
    <property type="project" value="InterPro"/>
</dbReference>
<dbReference type="InterPro" id="IPR020103">
    <property type="entry name" value="PsdUridine_synth_cat_dom_sf"/>
</dbReference>
<dbReference type="EC" id="5.4.99.25" evidence="5"/>
<name>A0A4P8KZH0_9BACT</name>
<reference evidence="8 9" key="2">
    <citation type="submission" date="2019-05" db="EMBL/GenBank/DDBJ databases">
        <authorList>
            <person name="Suflita J.M."/>
            <person name="Marks C.R."/>
        </authorList>
    </citation>
    <scope>NUCLEOTIDE SEQUENCE [LARGE SCALE GENOMIC DNA]</scope>
    <source>
        <strain evidence="8 9">ALDC</strain>
    </source>
</reference>
<dbReference type="GO" id="GO:0031119">
    <property type="term" value="P:tRNA pseudouridine synthesis"/>
    <property type="evidence" value="ECO:0007669"/>
    <property type="project" value="UniProtKB-UniRule"/>
</dbReference>
<feature type="domain" description="tRNA pseudouridylate synthase B C-terminal" evidence="7">
    <location>
        <begin position="195"/>
        <end position="241"/>
    </location>
</feature>
<proteinExistence type="inferred from homology"/>
<dbReference type="InterPro" id="IPR002501">
    <property type="entry name" value="PsdUridine_synth_N"/>
</dbReference>
<dbReference type="Proteomes" id="UP000298602">
    <property type="component" value="Chromosome"/>
</dbReference>
<reference evidence="8 9" key="1">
    <citation type="submission" date="2019-05" db="EMBL/GenBank/DDBJ databases">
        <title>The Complete Genome Sequence of the n-alkane-degrading Desulfoglaeba alkanexedens ALDC reveals multiple alkylsuccinate synthase gene clusters.</title>
        <authorList>
            <person name="Callaghan A.V."/>
            <person name="Davidova I.A."/>
            <person name="Duncan K.E."/>
            <person name="Morris B."/>
            <person name="McInerney M.J."/>
        </authorList>
    </citation>
    <scope>NUCLEOTIDE SEQUENCE [LARGE SCALE GENOMIC DNA]</scope>
    <source>
        <strain evidence="8 9">ALDC</strain>
    </source>
</reference>
<dbReference type="PANTHER" id="PTHR13767">
    <property type="entry name" value="TRNA-PSEUDOURIDINE SYNTHASE"/>
    <property type="match status" value="1"/>
</dbReference>
<dbReference type="InterPro" id="IPR014780">
    <property type="entry name" value="tRNA_psdUridine_synth_TruB"/>
</dbReference>
<dbReference type="OrthoDB" id="9802309at2"/>
<accession>A0A4P8KZH0</accession>
<dbReference type="NCBIfam" id="TIGR00431">
    <property type="entry name" value="TruB"/>
    <property type="match status" value="1"/>
</dbReference>
<evidence type="ECO:0000259" key="6">
    <source>
        <dbReference type="Pfam" id="PF01509"/>
    </source>
</evidence>
<feature type="domain" description="Pseudouridine synthase II N-terminal" evidence="6">
    <location>
        <begin position="46"/>
        <end position="194"/>
    </location>
</feature>
<keyword evidence="3 5" id="KW-0819">tRNA processing</keyword>
<evidence type="ECO:0000256" key="5">
    <source>
        <dbReference type="HAMAP-Rule" id="MF_01080"/>
    </source>
</evidence>
<dbReference type="GO" id="GO:1990481">
    <property type="term" value="P:mRNA pseudouridine synthesis"/>
    <property type="evidence" value="ECO:0007669"/>
    <property type="project" value="TreeGrafter"/>
</dbReference>
<dbReference type="CDD" id="cd02573">
    <property type="entry name" value="PseudoU_synth_EcTruB"/>
    <property type="match status" value="1"/>
</dbReference>
<sequence>MIDEPLAPPSPGEPATAADQTLVEDGVLLIDKPASMTSHTVVDKVRRWLRVRKAGHCGTLDPFATGLLVVCVNRATRIADLLTGDDKVYRFEMQLGVETDTHDPTGEEIRRHQGAPVAREDFAAVLERFRGSILQEVPAHAAVKVRGRRLYEWTRSGVDVERPSRRITIHRLELVHYHWPLAVLDLRCSKGTYVRRLAADIGNMLGCGAHVTRLTRLASGPFHLDAAVSMEEVQSWRAQPQWQSRLIPIHRALDHLPRIIVEDEHLRRRLRQGILDPVWEEQHRQAAEAGDLPVCLVSPEGGLLALWRPAAPDRKRQLRVFS</sequence>
<evidence type="ECO:0000313" key="8">
    <source>
        <dbReference type="EMBL" id="QCQ20939.1"/>
    </source>
</evidence>
<keyword evidence="9" id="KW-1185">Reference proteome</keyword>
<comment type="function">
    <text evidence="5">Responsible for synthesis of pseudouridine from uracil-55 in the psi GC loop of transfer RNAs.</text>
</comment>
<dbReference type="RefSeq" id="WP_137422909.1">
    <property type="nucleotide sequence ID" value="NZ_CP040098.1"/>
</dbReference>
<dbReference type="AlphaFoldDB" id="A0A4P8KZH0"/>
<evidence type="ECO:0000256" key="4">
    <source>
        <dbReference type="ARBA" id="ARBA00023235"/>
    </source>
</evidence>
<organism evidence="8 9">
    <name type="scientific">Desulfoglaeba alkanexedens ALDC</name>
    <dbReference type="NCBI Taxonomy" id="980445"/>
    <lineage>
        <taxon>Bacteria</taxon>
        <taxon>Pseudomonadati</taxon>
        <taxon>Thermodesulfobacteriota</taxon>
        <taxon>Syntrophobacteria</taxon>
        <taxon>Syntrophobacterales</taxon>
        <taxon>Syntrophobacteraceae</taxon>
        <taxon>Desulfoglaeba</taxon>
    </lineage>
</organism>
<evidence type="ECO:0000313" key="9">
    <source>
        <dbReference type="Proteomes" id="UP000298602"/>
    </source>
</evidence>
<dbReference type="GO" id="GO:0160148">
    <property type="term" value="F:tRNA pseudouridine(55) synthase activity"/>
    <property type="evidence" value="ECO:0007669"/>
    <property type="project" value="UniProtKB-EC"/>
</dbReference>
<evidence type="ECO:0000256" key="1">
    <source>
        <dbReference type="ARBA" id="ARBA00000385"/>
    </source>
</evidence>
<dbReference type="HAMAP" id="MF_01080">
    <property type="entry name" value="TruB_bact"/>
    <property type="match status" value="1"/>
</dbReference>
<keyword evidence="4 5" id="KW-0413">Isomerase</keyword>
<comment type="catalytic activity">
    <reaction evidence="1 5">
        <text>uridine(55) in tRNA = pseudouridine(55) in tRNA</text>
        <dbReference type="Rhea" id="RHEA:42532"/>
        <dbReference type="Rhea" id="RHEA-COMP:10101"/>
        <dbReference type="Rhea" id="RHEA-COMP:10102"/>
        <dbReference type="ChEBI" id="CHEBI:65314"/>
        <dbReference type="ChEBI" id="CHEBI:65315"/>
        <dbReference type="EC" id="5.4.99.25"/>
    </reaction>
</comment>
<comment type="similarity">
    <text evidence="2 5">Belongs to the pseudouridine synthase TruB family. Type 1 subfamily.</text>
</comment>
<evidence type="ECO:0000256" key="3">
    <source>
        <dbReference type="ARBA" id="ARBA00022694"/>
    </source>
</evidence>
<dbReference type="Pfam" id="PF01509">
    <property type="entry name" value="TruB_N"/>
    <property type="match status" value="1"/>
</dbReference>
<protein>
    <recommendedName>
        <fullName evidence="5">tRNA pseudouridine synthase B</fullName>
        <ecNumber evidence="5">5.4.99.25</ecNumber>
    </recommendedName>
    <alternativeName>
        <fullName evidence="5">tRNA pseudouridine(55) synthase</fullName>
        <shortName evidence="5">Psi55 synthase</shortName>
    </alternativeName>
    <alternativeName>
        <fullName evidence="5">tRNA pseudouridylate synthase</fullName>
    </alternativeName>
    <alternativeName>
        <fullName evidence="5">tRNA-uridine isomerase</fullName>
    </alternativeName>
</protein>
<evidence type="ECO:0000259" key="7">
    <source>
        <dbReference type="Pfam" id="PF16198"/>
    </source>
</evidence>